<evidence type="ECO:0000313" key="2">
    <source>
        <dbReference type="Proteomes" id="UP000516057"/>
    </source>
</evidence>
<accession>A0A7H0HF69</accession>
<organism evidence="1 2">
    <name type="scientific">Paenacidovorax monticola</name>
    <dbReference type="NCBI Taxonomy" id="1926868"/>
    <lineage>
        <taxon>Bacteria</taxon>
        <taxon>Pseudomonadati</taxon>
        <taxon>Pseudomonadota</taxon>
        <taxon>Betaproteobacteria</taxon>
        <taxon>Burkholderiales</taxon>
        <taxon>Comamonadaceae</taxon>
        <taxon>Paenacidovorax</taxon>
    </lineage>
</organism>
<dbReference type="KEGG" id="amon:H9L24_20475"/>
<reference evidence="1 2" key="1">
    <citation type="submission" date="2020-08" db="EMBL/GenBank/DDBJ databases">
        <title>Genome sequence of Acidovorax monticola KACC 19171T.</title>
        <authorList>
            <person name="Hyun D.-W."/>
            <person name="Bae J.-W."/>
        </authorList>
    </citation>
    <scope>NUCLEOTIDE SEQUENCE [LARGE SCALE GENOMIC DNA]</scope>
    <source>
        <strain evidence="1 2">KACC 19171</strain>
    </source>
</reference>
<dbReference type="Proteomes" id="UP000516057">
    <property type="component" value="Chromosome"/>
</dbReference>
<gene>
    <name evidence="1" type="ORF">H9L24_20475</name>
</gene>
<sequence length="61" mass="6573">MHTAPRRFPRPSHALRVVAARAPAATVRTRAAFPVACASLCGFTALLSQAVREPQDPNFQS</sequence>
<evidence type="ECO:0000313" key="1">
    <source>
        <dbReference type="EMBL" id="QNP59185.1"/>
    </source>
</evidence>
<dbReference type="AlphaFoldDB" id="A0A7H0HF69"/>
<dbReference type="EMBL" id="CP060790">
    <property type="protein sequence ID" value="QNP59185.1"/>
    <property type="molecule type" value="Genomic_DNA"/>
</dbReference>
<keyword evidence="2" id="KW-1185">Reference proteome</keyword>
<protein>
    <submittedName>
        <fullName evidence="1">Uncharacterized protein</fullName>
    </submittedName>
</protein>
<name>A0A7H0HF69_9BURK</name>
<proteinExistence type="predicted"/>